<reference evidence="1 3" key="1">
    <citation type="journal article" date="2016" name="Mol. Biol. Evol.">
        <title>Comparative Genomics of Early-Diverging Mushroom-Forming Fungi Provides Insights into the Origins of Lignocellulose Decay Capabilities.</title>
        <authorList>
            <person name="Nagy L.G."/>
            <person name="Riley R."/>
            <person name="Tritt A."/>
            <person name="Adam C."/>
            <person name="Daum C."/>
            <person name="Floudas D."/>
            <person name="Sun H."/>
            <person name="Yadav J.S."/>
            <person name="Pangilinan J."/>
            <person name="Larsson K.H."/>
            <person name="Matsuura K."/>
            <person name="Barry K."/>
            <person name="Labutti K."/>
            <person name="Kuo R."/>
            <person name="Ohm R.A."/>
            <person name="Bhattacharya S.S."/>
            <person name="Shirouzu T."/>
            <person name="Yoshinaga Y."/>
            <person name="Martin F.M."/>
            <person name="Grigoriev I.V."/>
            <person name="Hibbett D.S."/>
        </authorList>
    </citation>
    <scope>NUCLEOTIDE SEQUENCE [LARGE SCALE GENOMIC DNA]</scope>
    <source>
        <strain evidence="1 3">CBS 109695</strain>
    </source>
</reference>
<evidence type="ECO:0000313" key="2">
    <source>
        <dbReference type="EMBL" id="KZP14071.1"/>
    </source>
</evidence>
<accession>A0A166CWC8</accession>
<dbReference type="EMBL" id="KV417623">
    <property type="protein sequence ID" value="KZP14071.1"/>
    <property type="molecule type" value="Genomic_DNA"/>
</dbReference>
<evidence type="ECO:0000313" key="1">
    <source>
        <dbReference type="EMBL" id="KZP14067.1"/>
    </source>
</evidence>
<dbReference type="EMBL" id="KV417623">
    <property type="protein sequence ID" value="KZP14067.1"/>
    <property type="molecule type" value="Genomic_DNA"/>
</dbReference>
<dbReference type="AlphaFoldDB" id="A0A166CWC8"/>
<name>A0A166CWC8_9AGAM</name>
<dbReference type="Proteomes" id="UP000076532">
    <property type="component" value="Unassembled WGS sequence"/>
</dbReference>
<organism evidence="1 3">
    <name type="scientific">Athelia psychrophila</name>
    <dbReference type="NCBI Taxonomy" id="1759441"/>
    <lineage>
        <taxon>Eukaryota</taxon>
        <taxon>Fungi</taxon>
        <taxon>Dikarya</taxon>
        <taxon>Basidiomycota</taxon>
        <taxon>Agaricomycotina</taxon>
        <taxon>Agaricomycetes</taxon>
        <taxon>Agaricomycetidae</taxon>
        <taxon>Atheliales</taxon>
        <taxon>Atheliaceae</taxon>
        <taxon>Athelia</taxon>
    </lineage>
</organism>
<proteinExistence type="predicted"/>
<sequence length="72" mass="8308">MCTTYFLLVRIRRISKFSPHPILCRLVLLCSSYRPPVSFTYCDFREYSSLKLGTSRCSSVPNAVHLLHLCPL</sequence>
<protein>
    <submittedName>
        <fullName evidence="1">Uncharacterized protein</fullName>
    </submittedName>
</protein>
<gene>
    <name evidence="1" type="ORF">FIBSPDRAFT_868670</name>
    <name evidence="2" type="ORF">FIBSPDRAFT_868678</name>
</gene>
<keyword evidence="3" id="KW-1185">Reference proteome</keyword>
<evidence type="ECO:0000313" key="3">
    <source>
        <dbReference type="Proteomes" id="UP000076532"/>
    </source>
</evidence>